<reference evidence="1" key="1">
    <citation type="submission" date="2023-04" db="EMBL/GenBank/DDBJ databases">
        <title>A chromosome-level genome assembly of the parasitoid wasp Eretmocerus hayati.</title>
        <authorList>
            <person name="Zhong Y."/>
            <person name="Liu S."/>
            <person name="Liu Y."/>
        </authorList>
    </citation>
    <scope>NUCLEOTIDE SEQUENCE</scope>
    <source>
        <strain evidence="1">ZJU_SS_LIU_2023</strain>
    </source>
</reference>
<dbReference type="Proteomes" id="UP001239111">
    <property type="component" value="Chromosome 3"/>
</dbReference>
<keyword evidence="2" id="KW-1185">Reference proteome</keyword>
<comment type="caution">
    <text evidence="1">The sequence shown here is derived from an EMBL/GenBank/DDBJ whole genome shotgun (WGS) entry which is preliminary data.</text>
</comment>
<proteinExistence type="predicted"/>
<gene>
    <name evidence="1" type="ORF">QAD02_003041</name>
</gene>
<evidence type="ECO:0000313" key="2">
    <source>
        <dbReference type="Proteomes" id="UP001239111"/>
    </source>
</evidence>
<dbReference type="EMBL" id="CM056743">
    <property type="protein sequence ID" value="KAJ8671782.1"/>
    <property type="molecule type" value="Genomic_DNA"/>
</dbReference>
<name>A0ACC2NL13_9HYME</name>
<accession>A0ACC2NL13</accession>
<protein>
    <submittedName>
        <fullName evidence="1">Uncharacterized protein</fullName>
    </submittedName>
</protein>
<organism evidence="1 2">
    <name type="scientific">Eretmocerus hayati</name>
    <dbReference type="NCBI Taxonomy" id="131215"/>
    <lineage>
        <taxon>Eukaryota</taxon>
        <taxon>Metazoa</taxon>
        <taxon>Ecdysozoa</taxon>
        <taxon>Arthropoda</taxon>
        <taxon>Hexapoda</taxon>
        <taxon>Insecta</taxon>
        <taxon>Pterygota</taxon>
        <taxon>Neoptera</taxon>
        <taxon>Endopterygota</taxon>
        <taxon>Hymenoptera</taxon>
        <taxon>Apocrita</taxon>
        <taxon>Proctotrupomorpha</taxon>
        <taxon>Chalcidoidea</taxon>
        <taxon>Aphelinidae</taxon>
        <taxon>Aphelininae</taxon>
        <taxon>Eretmocerus</taxon>
    </lineage>
</organism>
<evidence type="ECO:0000313" key="1">
    <source>
        <dbReference type="EMBL" id="KAJ8671782.1"/>
    </source>
</evidence>
<sequence>MADKSNEGTKKKVIVCKQQKIYMAKFMKLHPDLAFTFPDGILYKELEAQLHKLGPVRNFNDWKKSWFQYLAYAKDPTRTHIEEHHSIIKQMLHKIYQDRSPKNPDQQNQENVLGVSPRKRPPSALCSFTSPSKLQAMCDTTNLSSQDPPSSQQNNHSTDSSEKNKQDEPAPLPRAIEFGLLNDAQQTQEVDITFESLSKYGLDNALALAVTQEEEPNNAHAATEWSKMDTAGRVQKAKKLLDKFEQNQKGKTSPLNARVSKFVQELTEIVKKSGDDVMFFCESKFDDMLNKVCTQDDLKTLKKEIIHKIEESRQPAMDSVKQLISDEFKSLRSWTEETHRHFMDQVRELIDCSAKKAFEEALTKGIMT</sequence>